<protein>
    <submittedName>
        <fullName evidence="1">Uncharacterized protein</fullName>
    </submittedName>
</protein>
<reference evidence="1" key="1">
    <citation type="journal article" date="2021" name="New Phytol.">
        <title>Evolutionary innovations through gain and loss of genes in the ectomycorrhizal Boletales.</title>
        <authorList>
            <person name="Wu G."/>
            <person name="Miyauchi S."/>
            <person name="Morin E."/>
            <person name="Kuo A."/>
            <person name="Drula E."/>
            <person name="Varga T."/>
            <person name="Kohler A."/>
            <person name="Feng B."/>
            <person name="Cao Y."/>
            <person name="Lipzen A."/>
            <person name="Daum C."/>
            <person name="Hundley H."/>
            <person name="Pangilinan J."/>
            <person name="Johnson J."/>
            <person name="Barry K."/>
            <person name="LaButti K."/>
            <person name="Ng V."/>
            <person name="Ahrendt S."/>
            <person name="Min B."/>
            <person name="Choi I.G."/>
            <person name="Park H."/>
            <person name="Plett J.M."/>
            <person name="Magnuson J."/>
            <person name="Spatafora J.W."/>
            <person name="Nagy L.G."/>
            <person name="Henrissat B."/>
            <person name="Grigoriev I.V."/>
            <person name="Yang Z.L."/>
            <person name="Xu J."/>
            <person name="Martin F.M."/>
        </authorList>
    </citation>
    <scope>NUCLEOTIDE SEQUENCE</scope>
    <source>
        <strain evidence="1">KUC20120723A-06</strain>
    </source>
</reference>
<organism evidence="1 2">
    <name type="scientific">Leucogyrophana mollusca</name>
    <dbReference type="NCBI Taxonomy" id="85980"/>
    <lineage>
        <taxon>Eukaryota</taxon>
        <taxon>Fungi</taxon>
        <taxon>Dikarya</taxon>
        <taxon>Basidiomycota</taxon>
        <taxon>Agaricomycotina</taxon>
        <taxon>Agaricomycetes</taxon>
        <taxon>Agaricomycetidae</taxon>
        <taxon>Boletales</taxon>
        <taxon>Boletales incertae sedis</taxon>
        <taxon>Leucogyrophana</taxon>
    </lineage>
</organism>
<accession>A0ACB8B3Y9</accession>
<evidence type="ECO:0000313" key="1">
    <source>
        <dbReference type="EMBL" id="KAH7919878.1"/>
    </source>
</evidence>
<dbReference type="EMBL" id="MU266622">
    <property type="protein sequence ID" value="KAH7919878.1"/>
    <property type="molecule type" value="Genomic_DNA"/>
</dbReference>
<dbReference type="Proteomes" id="UP000790709">
    <property type="component" value="Unassembled WGS sequence"/>
</dbReference>
<proteinExistence type="predicted"/>
<gene>
    <name evidence="1" type="ORF">BV22DRAFT_1133518</name>
</gene>
<keyword evidence="2" id="KW-1185">Reference proteome</keyword>
<comment type="caution">
    <text evidence="1">The sequence shown here is derived from an EMBL/GenBank/DDBJ whole genome shotgun (WGS) entry which is preliminary data.</text>
</comment>
<evidence type="ECO:0000313" key="2">
    <source>
        <dbReference type="Proteomes" id="UP000790709"/>
    </source>
</evidence>
<sequence>MSVAVLPGSGTVSDWLQVRSRGTRNFNHTPNIVLDSPVAGFIAFAESLLEQRVIERNAAASRLEECLQEVSKCDAAFASALKMCDRAHQYTYAIRSKLESMKKENGGVVVDEKLQSLPSASDEIFHLTYHNLLSVTPVDKDYIENLHFARFLNKVAPPNAQCLLAIATAAHEECCAEKVAAEHRYRRCLLQYRLYEADLENAEAACVAAEDAINSLVSYPPQHNT</sequence>
<name>A0ACB8B3Y9_9AGAM</name>